<sequence>MFRALVLLQNSIHRSLEELFPPGTGEFHWVRSRWAGETDPIAFEVELDEIEGFPGSFRYELVIADSPAGLYVLAETLQRRTSEEGWQWVFQRRAQRRLMGEFGSVDPYEPTILQKVRRGTGLDSNAPNVKMAKAIASALSSVGYYHLEVSELKLLGSGQPTDRIDYYGSRLPDFLAWLRSTSEHATSYESIRSGLEEVLPGLNSILITQVGPDKQGMALSFKGHRGHITARDLSDGTMLTLGLLAIFHGPRRPGLLCVEEPETGLHPRRLRWLFDRMIGLAYPAEGQRRTQVLLTTHSPDLVDLFGDMPEAVQVVDHVADAAGHHVSRVTPLPEILEKLKQTDKVESIGQAWATGLYENL</sequence>
<evidence type="ECO:0000313" key="3">
    <source>
        <dbReference type="Proteomes" id="UP000075502"/>
    </source>
</evidence>
<proteinExistence type="predicted"/>
<dbReference type="AlphaFoldDB" id="A0A150TNS3"/>
<dbReference type="GO" id="GO:0016887">
    <property type="term" value="F:ATP hydrolysis activity"/>
    <property type="evidence" value="ECO:0007669"/>
    <property type="project" value="InterPro"/>
</dbReference>
<dbReference type="InterPro" id="IPR027417">
    <property type="entry name" value="P-loop_NTPase"/>
</dbReference>
<dbReference type="Gene3D" id="3.40.50.300">
    <property type="entry name" value="P-loop containing nucleotide triphosphate hydrolases"/>
    <property type="match status" value="1"/>
</dbReference>
<dbReference type="SUPFAM" id="SSF52540">
    <property type="entry name" value="P-loop containing nucleoside triphosphate hydrolases"/>
    <property type="match status" value="1"/>
</dbReference>
<organism evidence="2 3">
    <name type="scientific">Sorangium cellulosum</name>
    <name type="common">Polyangium cellulosum</name>
    <dbReference type="NCBI Taxonomy" id="56"/>
    <lineage>
        <taxon>Bacteria</taxon>
        <taxon>Pseudomonadati</taxon>
        <taxon>Myxococcota</taxon>
        <taxon>Polyangia</taxon>
        <taxon>Polyangiales</taxon>
        <taxon>Polyangiaceae</taxon>
        <taxon>Sorangium</taxon>
    </lineage>
</organism>
<protein>
    <recommendedName>
        <fullName evidence="1">ATPase AAA-type core domain-containing protein</fullName>
    </recommendedName>
</protein>
<comment type="caution">
    <text evidence="2">The sequence shown here is derived from an EMBL/GenBank/DDBJ whole genome shotgun (WGS) entry which is preliminary data.</text>
</comment>
<name>A0A150TNS3_SORCE</name>
<gene>
    <name evidence="2" type="ORF">BE21_35490</name>
</gene>
<dbReference type="InterPro" id="IPR003959">
    <property type="entry name" value="ATPase_AAA_core"/>
</dbReference>
<reference evidence="2 3" key="1">
    <citation type="submission" date="2014-02" db="EMBL/GenBank/DDBJ databases">
        <title>The small core and large imbalanced accessory genome model reveals a collaborative survival strategy of Sorangium cellulosum strains in nature.</title>
        <authorList>
            <person name="Han K."/>
            <person name="Peng R."/>
            <person name="Blom J."/>
            <person name="Li Y.-Z."/>
        </authorList>
    </citation>
    <scope>NUCLEOTIDE SEQUENCE [LARGE SCALE GENOMIC DNA]</scope>
    <source>
        <strain evidence="2 3">So0007-03</strain>
    </source>
</reference>
<accession>A0A150TNS3</accession>
<evidence type="ECO:0000259" key="1">
    <source>
        <dbReference type="Pfam" id="PF13304"/>
    </source>
</evidence>
<dbReference type="Pfam" id="PF13304">
    <property type="entry name" value="AAA_21"/>
    <property type="match status" value="1"/>
</dbReference>
<feature type="domain" description="ATPase AAA-type core" evidence="1">
    <location>
        <begin position="20"/>
        <end position="303"/>
    </location>
</feature>
<dbReference type="EMBL" id="JEME01001714">
    <property type="protein sequence ID" value="KYG06324.1"/>
    <property type="molecule type" value="Genomic_DNA"/>
</dbReference>
<dbReference type="Proteomes" id="UP000075502">
    <property type="component" value="Unassembled WGS sequence"/>
</dbReference>
<dbReference type="GO" id="GO:0005524">
    <property type="term" value="F:ATP binding"/>
    <property type="evidence" value="ECO:0007669"/>
    <property type="project" value="InterPro"/>
</dbReference>
<evidence type="ECO:0000313" key="2">
    <source>
        <dbReference type="EMBL" id="KYG06324.1"/>
    </source>
</evidence>